<evidence type="ECO:0000313" key="13">
    <source>
        <dbReference type="EMBL" id="MDC2741620.1"/>
    </source>
</evidence>
<evidence type="ECO:0000313" key="9">
    <source>
        <dbReference type="EMBL" id="KAA3931002.1"/>
    </source>
</evidence>
<dbReference type="PROSITE" id="PS50249">
    <property type="entry name" value="MPN"/>
    <property type="match status" value="1"/>
</dbReference>
<reference evidence="15" key="3">
    <citation type="journal article" date="2018" name="Nature">
        <title>Human gut bacteria contain acquired interbacterial defence systems.</title>
        <authorList>
            <person name="Ross B.D."/>
            <person name="Verster A.J."/>
            <person name="Radey M.C."/>
            <person name="Schmidtke D.T."/>
            <person name="Pope C.E."/>
            <person name="Hoffman L.R."/>
            <person name="Hajjar A."/>
            <person name="Peterson S.B."/>
            <person name="Borenstein E."/>
            <person name="Mougous J."/>
        </authorList>
    </citation>
    <scope>NUCLEOTIDE SEQUENCE</scope>
    <source>
        <strain evidence="15">3725 D1 iv</strain>
    </source>
</reference>
<evidence type="ECO:0000313" key="8">
    <source>
        <dbReference type="EMBL" id="KAA3809405.1"/>
    </source>
</evidence>
<dbReference type="EMBL" id="QRJR01000001">
    <property type="protein sequence ID" value="RHH52754.1"/>
    <property type="molecule type" value="Genomic_DNA"/>
</dbReference>
<dbReference type="EMBL" id="FNDO01000004">
    <property type="protein sequence ID" value="SDH30940.1"/>
    <property type="molecule type" value="Genomic_DNA"/>
</dbReference>
<dbReference type="Proteomes" id="UP000365824">
    <property type="component" value="Unassembled WGS sequence"/>
</dbReference>
<evidence type="ECO:0000313" key="11">
    <source>
        <dbReference type="EMBL" id="KAA4667022.1"/>
    </source>
</evidence>
<dbReference type="Proteomes" id="UP000286031">
    <property type="component" value="Unassembled WGS sequence"/>
</dbReference>
<evidence type="ECO:0000256" key="4">
    <source>
        <dbReference type="ARBA" id="ARBA00022833"/>
    </source>
</evidence>
<evidence type="ECO:0000256" key="6">
    <source>
        <dbReference type="RuleBase" id="RU003797"/>
    </source>
</evidence>
<reference evidence="27 28" key="5">
    <citation type="journal article" date="2019" name="Nat. Med.">
        <title>A library of human gut bacterial isolates paired with longitudinal multiomics data enables mechanistic microbiome research.</title>
        <authorList>
            <person name="Poyet M."/>
            <person name="Groussin M."/>
            <person name="Gibbons S.M."/>
            <person name="Avila-Pacheco J."/>
            <person name="Jiang X."/>
            <person name="Kearney S.M."/>
            <person name="Perrotta A.R."/>
            <person name="Berdy B."/>
            <person name="Zhao S."/>
            <person name="Lieberman T.D."/>
            <person name="Swanson P.K."/>
            <person name="Smith M."/>
            <person name="Roesemann S."/>
            <person name="Alexander J.E."/>
            <person name="Rich S.A."/>
            <person name="Livny J."/>
            <person name="Vlamakis H."/>
            <person name="Clish C."/>
            <person name="Bullock K."/>
            <person name="Deik A."/>
            <person name="Scott J."/>
            <person name="Pierce K.A."/>
            <person name="Xavier R.J."/>
            <person name="Alm E.J."/>
        </authorList>
    </citation>
    <scope>NUCLEOTIDE SEQUENCE [LARGE SCALE GENOMIC DNA]</scope>
    <source>
        <strain evidence="11 29">BIOML-A14</strain>
        <strain evidence="10 28">BIOML-A15</strain>
        <strain evidence="9 27">BIOML-A160</strain>
        <strain evidence="8 30">BIOML-A183</strain>
    </source>
</reference>
<keyword evidence="5" id="KW-0482">Metalloprotease</keyword>
<dbReference type="Proteomes" id="UP001214017">
    <property type="component" value="Unassembled WGS sequence"/>
</dbReference>
<reference evidence="26" key="2">
    <citation type="journal article" date="2018" name="J. Anim. Genet.">
        <title>Acquired interbacterial defense systems protect against interspecies antagonism in the human gut microbiome.</title>
        <authorList>
            <person name="Ross B.D."/>
            <person name="Verster A.J."/>
            <person name="Radey M.C."/>
            <person name="Schmidtke D.T."/>
            <person name="Pope C.E."/>
            <person name="Hoffman L.R."/>
            <person name="Hajjar A."/>
            <person name="Peterson S.B."/>
            <person name="Borenstein E."/>
            <person name="Mougous J."/>
        </authorList>
    </citation>
    <scope>NUCLEOTIDE SEQUENCE [LARGE SCALE GENOMIC DNA]</scope>
    <source>
        <strain evidence="26">3725 D1 iv</strain>
    </source>
</reference>
<dbReference type="Proteomes" id="UP000435985">
    <property type="component" value="Unassembled WGS sequence"/>
</dbReference>
<dbReference type="EMBL" id="CP041395">
    <property type="protein sequence ID" value="QDM11170.1"/>
    <property type="molecule type" value="Genomic_DNA"/>
</dbReference>
<evidence type="ECO:0000256" key="5">
    <source>
        <dbReference type="ARBA" id="ARBA00023049"/>
    </source>
</evidence>
<evidence type="ECO:0000313" key="26">
    <source>
        <dbReference type="Proteomes" id="UP000318823"/>
    </source>
</evidence>
<dbReference type="GO" id="GO:0006508">
    <property type="term" value="P:proteolysis"/>
    <property type="evidence" value="ECO:0007669"/>
    <property type="project" value="UniProtKB-KW"/>
</dbReference>
<dbReference type="EMBL" id="VWFO01000001">
    <property type="protein sequence ID" value="KAA4667022.1"/>
    <property type="molecule type" value="Genomic_DNA"/>
</dbReference>
<keyword evidence="4" id="KW-0862">Zinc</keyword>
<reference evidence="15" key="6">
    <citation type="submission" date="2019-07" db="EMBL/GenBank/DDBJ databases">
        <authorList>
            <person name="Ross B.D."/>
            <person name="Verster A.J."/>
            <person name="Radey M.C."/>
            <person name="Schmidtke D.T."/>
            <person name="Pope C.E."/>
            <person name="Hoffman L.R."/>
            <person name="Hajjar A."/>
            <person name="Peterson S.B."/>
            <person name="Borenstein E."/>
            <person name="Mougous J.D."/>
        </authorList>
    </citation>
    <scope>NUCLEOTIDE SEQUENCE</scope>
    <source>
        <strain evidence="15">3725 D1 iv</strain>
    </source>
</reference>
<keyword evidence="1" id="KW-0645">Protease</keyword>
<evidence type="ECO:0000313" key="25">
    <source>
        <dbReference type="Proteomes" id="UP000286031"/>
    </source>
</evidence>
<evidence type="ECO:0000259" key="7">
    <source>
        <dbReference type="PROSITE" id="PS50249"/>
    </source>
</evidence>
<name>A0A139L7V0_BACOV</name>
<evidence type="ECO:0000313" key="30">
    <source>
        <dbReference type="Proteomes" id="UP000460135"/>
    </source>
</evidence>
<dbReference type="Pfam" id="PF20582">
    <property type="entry name" value="UPF0758_N"/>
    <property type="match status" value="1"/>
</dbReference>
<dbReference type="PROSITE" id="PS01302">
    <property type="entry name" value="UPF0758"/>
    <property type="match status" value="1"/>
</dbReference>
<evidence type="ECO:0000313" key="14">
    <source>
        <dbReference type="EMBL" id="MDC7957582.1"/>
    </source>
</evidence>
<dbReference type="NCBIfam" id="NF000642">
    <property type="entry name" value="PRK00024.1"/>
    <property type="match status" value="1"/>
</dbReference>
<dbReference type="EMBL" id="JAQQPO010000005">
    <property type="protein sequence ID" value="MDC7957582.1"/>
    <property type="molecule type" value="Genomic_DNA"/>
</dbReference>
<evidence type="ECO:0000313" key="28">
    <source>
        <dbReference type="Proteomes" id="UP000424805"/>
    </source>
</evidence>
<keyword evidence="3" id="KW-0378">Hydrolase</keyword>
<dbReference type="SUPFAM" id="SSF102712">
    <property type="entry name" value="JAB1/MPN domain"/>
    <property type="match status" value="1"/>
</dbReference>
<evidence type="ECO:0000313" key="12">
    <source>
        <dbReference type="EMBL" id="MDC2407381.1"/>
    </source>
</evidence>
<dbReference type="Proteomes" id="UP000460135">
    <property type="component" value="Unassembled WGS sequence"/>
</dbReference>
<evidence type="ECO:0000313" key="20">
    <source>
        <dbReference type="EMBL" id="SDH30940.1"/>
    </source>
</evidence>
<accession>A0A139L7V0</accession>
<dbReference type="InterPro" id="IPR020891">
    <property type="entry name" value="UPF0758_CS"/>
</dbReference>
<dbReference type="Proteomes" id="UP000181870">
    <property type="component" value="Unassembled WGS sequence"/>
</dbReference>
<dbReference type="Pfam" id="PF04002">
    <property type="entry name" value="RadC"/>
    <property type="match status" value="1"/>
</dbReference>
<dbReference type="Proteomes" id="UP000183670">
    <property type="component" value="Unassembled WGS sequence"/>
</dbReference>
<dbReference type="GeneID" id="29455571"/>
<evidence type="ECO:0000313" key="27">
    <source>
        <dbReference type="Proteomes" id="UP000365824"/>
    </source>
</evidence>
<dbReference type="NCBIfam" id="TIGR00608">
    <property type="entry name" value="radc"/>
    <property type="match status" value="1"/>
</dbReference>
<evidence type="ECO:0000256" key="3">
    <source>
        <dbReference type="ARBA" id="ARBA00022801"/>
    </source>
</evidence>
<proteinExistence type="inferred from homology"/>
<dbReference type="EMBL" id="VWLX01000001">
    <property type="protein sequence ID" value="KAA3809405.1"/>
    <property type="molecule type" value="Genomic_DNA"/>
</dbReference>
<evidence type="ECO:0000313" key="19">
    <source>
        <dbReference type="EMBL" id="SDB75675.1"/>
    </source>
</evidence>
<evidence type="ECO:0000313" key="29">
    <source>
        <dbReference type="Proteomes" id="UP000435985"/>
    </source>
</evidence>
<dbReference type="Proteomes" id="UP000283329">
    <property type="component" value="Unassembled WGS sequence"/>
</dbReference>
<evidence type="ECO:0000313" key="24">
    <source>
        <dbReference type="Proteomes" id="UP000283329"/>
    </source>
</evidence>
<evidence type="ECO:0000313" key="15">
    <source>
        <dbReference type="EMBL" id="QDM11170.1"/>
    </source>
</evidence>
<dbReference type="PATRIC" id="fig|28116.10.peg.2060"/>
<organism evidence="9 27">
    <name type="scientific">Bacteroides ovatus</name>
    <dbReference type="NCBI Taxonomy" id="28116"/>
    <lineage>
        <taxon>Bacteria</taxon>
        <taxon>Pseudomonadati</taxon>
        <taxon>Bacteroidota</taxon>
        <taxon>Bacteroidia</taxon>
        <taxon>Bacteroidales</taxon>
        <taxon>Bacteroidaceae</taxon>
        <taxon>Bacteroides</taxon>
    </lineage>
</organism>
<evidence type="ECO:0000313" key="17">
    <source>
        <dbReference type="EMBL" id="RGX07044.1"/>
    </source>
</evidence>
<keyword evidence="2" id="KW-0479">Metal-binding</keyword>
<sequence length="231" mass="26051">MESKHKLSINQWALEDRPREKMMEKGAAALSDAELLAILIGSGNTEESAVELMRRLLLSCDNNLNSLAKWEVCDYSSFKGMGPAKSITVMAALELGKRRKLQETKERLRITCSKDIYDIFQPIMCDLEQEEFWVLLLNQATKLIDKVRISTGGIDGTYTDVRTILREALLQRATQIAVVHNHPSGNIHPSQPDRSLTEHIHKAAETMNIRLIDHVIVCEDGFFSFADEGLL</sequence>
<dbReference type="RefSeq" id="WP_004299741.1">
    <property type="nucleotide sequence ID" value="NZ_BAABYJ010000002.1"/>
</dbReference>
<protein>
    <submittedName>
        <fullName evidence="9">DNA repair protein RadC</fullName>
    </submittedName>
</protein>
<evidence type="ECO:0000313" key="18">
    <source>
        <dbReference type="EMBL" id="RHH52754.1"/>
    </source>
</evidence>
<dbReference type="EMBL" id="FMYE01000003">
    <property type="protein sequence ID" value="SDB75675.1"/>
    <property type="molecule type" value="Genomic_DNA"/>
</dbReference>
<dbReference type="InterPro" id="IPR037518">
    <property type="entry name" value="MPN"/>
</dbReference>
<reference evidence="21 22" key="1">
    <citation type="submission" date="2016-10" db="EMBL/GenBank/DDBJ databases">
        <authorList>
            <person name="de Groot N.N."/>
        </authorList>
    </citation>
    <scope>NUCLEOTIDE SEQUENCE [LARGE SCALE GENOMIC DNA]</scope>
    <source>
        <strain evidence="19 22">NLAE-zl-C500</strain>
        <strain evidence="20 21">NLAE-zl-C57</strain>
    </source>
</reference>
<dbReference type="InterPro" id="IPR025657">
    <property type="entry name" value="RadC_JAB"/>
</dbReference>
<comment type="similarity">
    <text evidence="6">Belongs to the UPF0758 family.</text>
</comment>
<dbReference type="EMBL" id="VWFP01000004">
    <property type="protein sequence ID" value="KAA4629032.1"/>
    <property type="molecule type" value="Genomic_DNA"/>
</dbReference>
<feature type="domain" description="MPN" evidence="7">
    <location>
        <begin position="109"/>
        <end position="231"/>
    </location>
</feature>
<dbReference type="STRING" id="28116.Bovatus_03793"/>
<evidence type="ECO:0000313" key="23">
    <source>
        <dbReference type="Proteomes" id="UP000266492"/>
    </source>
</evidence>
<dbReference type="CDD" id="cd08071">
    <property type="entry name" value="MPN_DUF2466"/>
    <property type="match status" value="1"/>
</dbReference>
<dbReference type="Proteomes" id="UP000266492">
    <property type="component" value="Unassembled WGS sequence"/>
</dbReference>
<dbReference type="KEGG" id="boa:Bovatus_03793"/>
<evidence type="ECO:0000256" key="1">
    <source>
        <dbReference type="ARBA" id="ARBA00022670"/>
    </source>
</evidence>
<reference evidence="12" key="7">
    <citation type="submission" date="2022-10" db="EMBL/GenBank/DDBJ databases">
        <title>Human gut microbiome strain richness.</title>
        <authorList>
            <person name="Chen-Liaw A."/>
        </authorList>
    </citation>
    <scope>NUCLEOTIDE SEQUENCE</scope>
    <source>
        <strain evidence="13">BSD2780120875st1_E1_BSD2780120875_150330</strain>
        <strain evidence="12">F7_m1001271B151109d0_201107</strain>
        <strain evidence="14">RTP21484st1_H8_RTP21484_190118</strain>
    </source>
</reference>
<dbReference type="EMBL" id="QSBI01000031">
    <property type="protein sequence ID" value="RGX07044.1"/>
    <property type="molecule type" value="Genomic_DNA"/>
</dbReference>
<dbReference type="Proteomes" id="UP001219389">
    <property type="component" value="Unassembled WGS sequence"/>
</dbReference>
<dbReference type="GO" id="GO:0008237">
    <property type="term" value="F:metallopeptidase activity"/>
    <property type="evidence" value="ECO:0007669"/>
    <property type="project" value="UniProtKB-KW"/>
</dbReference>
<evidence type="ECO:0000313" key="10">
    <source>
        <dbReference type="EMBL" id="KAA4629032.1"/>
    </source>
</evidence>
<dbReference type="Proteomes" id="UP001215078">
    <property type="component" value="Unassembled WGS sequence"/>
</dbReference>
<reference evidence="23 24" key="4">
    <citation type="submission" date="2018-08" db="EMBL/GenBank/DDBJ databases">
        <title>A genome reference for cultivated species of the human gut microbiota.</title>
        <authorList>
            <person name="Zou Y."/>
            <person name="Xue W."/>
            <person name="Luo G."/>
        </authorList>
    </citation>
    <scope>NUCLEOTIDE SEQUENCE [LARGE SCALE GENOMIC DNA]</scope>
    <source>
        <strain evidence="17 25">AF04-46</strain>
        <strain evidence="16 23">AF20-9LB</strain>
        <strain evidence="18 24">AM17-48</strain>
    </source>
</reference>
<dbReference type="Gene3D" id="3.40.140.10">
    <property type="entry name" value="Cytidine Deaminase, domain 2"/>
    <property type="match status" value="1"/>
</dbReference>
<evidence type="ECO:0000256" key="2">
    <source>
        <dbReference type="ARBA" id="ARBA00022723"/>
    </source>
</evidence>
<dbReference type="InterPro" id="IPR001405">
    <property type="entry name" value="UPF0758"/>
</dbReference>
<dbReference type="EMBL" id="JAQNZF010000005">
    <property type="protein sequence ID" value="MDC2741620.1"/>
    <property type="molecule type" value="Genomic_DNA"/>
</dbReference>
<dbReference type="EMBL" id="QRVZ01000005">
    <property type="protein sequence ID" value="RGS84970.1"/>
    <property type="molecule type" value="Genomic_DNA"/>
</dbReference>
<evidence type="ECO:0000313" key="22">
    <source>
        <dbReference type="Proteomes" id="UP000183670"/>
    </source>
</evidence>
<dbReference type="PANTHER" id="PTHR30471:SF3">
    <property type="entry name" value="UPF0758 PROTEIN YEES-RELATED"/>
    <property type="match status" value="1"/>
</dbReference>
<dbReference type="EMBL" id="JAQNWR010000003">
    <property type="protein sequence ID" value="MDC2407381.1"/>
    <property type="molecule type" value="Genomic_DNA"/>
</dbReference>
<dbReference type="Proteomes" id="UP000424805">
    <property type="component" value="Unassembled WGS sequence"/>
</dbReference>
<dbReference type="EMBL" id="VWLB01000003">
    <property type="protein sequence ID" value="KAA3931002.1"/>
    <property type="molecule type" value="Genomic_DNA"/>
</dbReference>
<dbReference type="InterPro" id="IPR046778">
    <property type="entry name" value="UPF0758_N"/>
</dbReference>
<dbReference type="Proteomes" id="UP000318823">
    <property type="component" value="Chromosome"/>
</dbReference>
<dbReference type="AlphaFoldDB" id="A0A139L7V0"/>
<evidence type="ECO:0000313" key="21">
    <source>
        <dbReference type="Proteomes" id="UP000181870"/>
    </source>
</evidence>
<evidence type="ECO:0000313" key="16">
    <source>
        <dbReference type="EMBL" id="RGS84970.1"/>
    </source>
</evidence>
<gene>
    <name evidence="9" type="primary">radC</name>
    <name evidence="18" type="ORF">DW206_01675</name>
    <name evidence="17" type="ORF">DWV35_20340</name>
    <name evidence="16" type="ORF">DWX70_08100</name>
    <name evidence="15" type="ORF">DYI28_22075</name>
    <name evidence="10" type="ORF">F3B90_05485</name>
    <name evidence="11" type="ORF">F3B98_01135</name>
    <name evidence="9" type="ORF">F3F25_02885</name>
    <name evidence="8" type="ORF">F3F51_00755</name>
    <name evidence="12" type="ORF">PO240_05805</name>
    <name evidence="13" type="ORF">PO382_05215</name>
    <name evidence="14" type="ORF">PQ628_05095</name>
    <name evidence="19" type="ORF">SAMN05192581_100382</name>
    <name evidence="20" type="ORF">SAMN05192582_10044</name>
</gene>
<dbReference type="PANTHER" id="PTHR30471">
    <property type="entry name" value="DNA REPAIR PROTEIN RADC"/>
    <property type="match status" value="1"/>
</dbReference>
<dbReference type="GO" id="GO:0046872">
    <property type="term" value="F:metal ion binding"/>
    <property type="evidence" value="ECO:0007669"/>
    <property type="project" value="UniProtKB-KW"/>
</dbReference>